<sequence length="292" mass="31681">MDLGTLGHPRARLAFVVALVAASMTATPAPSAGAAPGLASHRAVYDLKLVRSQGKRPLQSVRGRILYDFSGNACDGWVLQFRQVSELDNGEGRVAVSDLRASTWEEGNARSFRFNSQNYVNDRPGDMVDGKAERRDGKVAVALVKPKDTSFDLDAGMVFPTEHMRRVLEAAREGRTLLELPVYDGSENGQKAFNTLTIIGQPIGPESRAEGDATVGQSALDGLRRWPVTISYFDRATAGQGEQTPVYAIGFQLYENGVSRALRLDYGDFVVAGEMSQLDIKAVDKAAERTCP</sequence>
<keyword evidence="3" id="KW-1185">Reference proteome</keyword>
<evidence type="ECO:0000256" key="1">
    <source>
        <dbReference type="SAM" id="SignalP"/>
    </source>
</evidence>
<dbReference type="Pfam" id="PF08904">
    <property type="entry name" value="EipB_like"/>
    <property type="match status" value="1"/>
</dbReference>
<gene>
    <name evidence="2" type="ORF">PQJ73_06160</name>
</gene>
<evidence type="ECO:0000313" key="3">
    <source>
        <dbReference type="Proteomes" id="UP001165652"/>
    </source>
</evidence>
<proteinExistence type="predicted"/>
<reference evidence="2" key="2">
    <citation type="submission" date="2023-02" db="EMBL/GenBank/DDBJ databases">
        <authorList>
            <person name="Rayyan A."/>
            <person name="Meyer T."/>
            <person name="Kyndt J.A."/>
        </authorList>
    </citation>
    <scope>NUCLEOTIDE SEQUENCE</scope>
    <source>
        <strain evidence="2">DSM 9987</strain>
    </source>
</reference>
<accession>A0ABT5J6K5</accession>
<feature type="signal peptide" evidence="1">
    <location>
        <begin position="1"/>
        <end position="34"/>
    </location>
</feature>
<comment type="caution">
    <text evidence="2">The sequence shown here is derived from an EMBL/GenBank/DDBJ whole genome shotgun (WGS) entry which is preliminary data.</text>
</comment>
<organism evidence="2 3">
    <name type="scientific">Rhodoplanes tepidamans</name>
    <name type="common">Rhodoplanes cryptolactis</name>
    <dbReference type="NCBI Taxonomy" id="200616"/>
    <lineage>
        <taxon>Bacteria</taxon>
        <taxon>Pseudomonadati</taxon>
        <taxon>Pseudomonadota</taxon>
        <taxon>Alphaproteobacteria</taxon>
        <taxon>Hyphomicrobiales</taxon>
        <taxon>Nitrobacteraceae</taxon>
        <taxon>Rhodoplanes</taxon>
    </lineage>
</organism>
<protein>
    <submittedName>
        <fullName evidence="2">Cell envelope integrity EipB family protein</fullName>
    </submittedName>
</protein>
<feature type="chain" id="PRO_5045604170" evidence="1">
    <location>
        <begin position="35"/>
        <end position="292"/>
    </location>
</feature>
<evidence type="ECO:0000313" key="2">
    <source>
        <dbReference type="EMBL" id="MDC7785260.1"/>
    </source>
</evidence>
<keyword evidence="1" id="KW-0732">Signal</keyword>
<dbReference type="EMBL" id="JAQQLI010000006">
    <property type="protein sequence ID" value="MDC7785260.1"/>
    <property type="molecule type" value="Genomic_DNA"/>
</dbReference>
<dbReference type="InterPro" id="IPR015000">
    <property type="entry name" value="EipB-like"/>
</dbReference>
<dbReference type="RefSeq" id="WP_272776104.1">
    <property type="nucleotide sequence ID" value="NZ_JAQQLI010000006.1"/>
</dbReference>
<reference evidence="2" key="1">
    <citation type="journal article" date="2023" name="Microbiol Resour">
        <title>Genome Sequences of Rhodoplanes serenus and Two Thermotolerant Strains, Rhodoplanes tepidamans and 'Rhodoplanes cryptolactis,' Further Refine the Genus.</title>
        <authorList>
            <person name="Rayyan A.A."/>
            <person name="Kyndt J.A."/>
        </authorList>
    </citation>
    <scope>NUCLEOTIDE SEQUENCE</scope>
    <source>
        <strain evidence="2">DSM 9987</strain>
    </source>
</reference>
<dbReference type="Proteomes" id="UP001165652">
    <property type="component" value="Unassembled WGS sequence"/>
</dbReference>
<name>A0ABT5J6K5_RHOTP</name>